<reference evidence="2" key="2">
    <citation type="submission" date="2015-06" db="UniProtKB">
        <authorList>
            <consortium name="EnsemblProtists"/>
        </authorList>
    </citation>
    <scope>IDENTIFICATION</scope>
    <source>
        <strain evidence="2">Pr102</strain>
    </source>
</reference>
<name>H3GUJ0_PHYRM</name>
<dbReference type="VEuPathDB" id="FungiDB:KRP22_4261"/>
<dbReference type="OMA" id="PKRVQFF"/>
<proteinExistence type="predicted"/>
<keyword evidence="1" id="KW-0472">Membrane</keyword>
<accession>H3GUJ0</accession>
<dbReference type="AlphaFoldDB" id="H3GUJ0"/>
<feature type="transmembrane region" description="Helical" evidence="1">
    <location>
        <begin position="59"/>
        <end position="79"/>
    </location>
</feature>
<sequence>MSSTPAANTPRAPQRLTLEEKIWMDRRRSDLEYCSSVGGAMGAAVLAAATTLGPFPKRVQFFAIAGGVLIGGGAGYLYADSKALDRVQDLSASSNLRKQVQQIEMEKKASKASK</sequence>
<dbReference type="OrthoDB" id="120577at2759"/>
<protein>
    <submittedName>
        <fullName evidence="2">Uncharacterized protein</fullName>
    </submittedName>
</protein>
<dbReference type="VEuPathDB" id="FungiDB:KRP23_14418"/>
<keyword evidence="1" id="KW-0812">Transmembrane</keyword>
<dbReference type="GeneID" id="94221034"/>
<dbReference type="Proteomes" id="UP000005238">
    <property type="component" value="Unassembled WGS sequence"/>
</dbReference>
<evidence type="ECO:0000256" key="1">
    <source>
        <dbReference type="SAM" id="Phobius"/>
    </source>
</evidence>
<dbReference type="EMBL" id="DS566051">
    <property type="status" value="NOT_ANNOTATED_CDS"/>
    <property type="molecule type" value="Genomic_DNA"/>
</dbReference>
<keyword evidence="1" id="KW-1133">Transmembrane helix</keyword>
<evidence type="ECO:0000313" key="2">
    <source>
        <dbReference type="EnsemblProtists" id="Phyra80898"/>
    </source>
</evidence>
<dbReference type="EnsemblProtists" id="Phyra80898">
    <property type="protein sequence ID" value="Phyra80898"/>
    <property type="gene ID" value="Phyra80898"/>
</dbReference>
<organism evidence="2 3">
    <name type="scientific">Phytophthora ramorum</name>
    <name type="common">Sudden oak death agent</name>
    <dbReference type="NCBI Taxonomy" id="164328"/>
    <lineage>
        <taxon>Eukaryota</taxon>
        <taxon>Sar</taxon>
        <taxon>Stramenopiles</taxon>
        <taxon>Oomycota</taxon>
        <taxon>Peronosporomycetes</taxon>
        <taxon>Peronosporales</taxon>
        <taxon>Peronosporaceae</taxon>
        <taxon>Phytophthora</taxon>
    </lineage>
</organism>
<reference evidence="3" key="1">
    <citation type="journal article" date="2006" name="Science">
        <title>Phytophthora genome sequences uncover evolutionary origins and mechanisms of pathogenesis.</title>
        <authorList>
            <person name="Tyler B.M."/>
            <person name="Tripathy S."/>
            <person name="Zhang X."/>
            <person name="Dehal P."/>
            <person name="Jiang R.H."/>
            <person name="Aerts A."/>
            <person name="Arredondo F.D."/>
            <person name="Baxter L."/>
            <person name="Bensasson D."/>
            <person name="Beynon J.L."/>
            <person name="Chapman J."/>
            <person name="Damasceno C.M."/>
            <person name="Dorrance A.E."/>
            <person name="Dou D."/>
            <person name="Dickerman A.W."/>
            <person name="Dubchak I.L."/>
            <person name="Garbelotto M."/>
            <person name="Gijzen M."/>
            <person name="Gordon S.G."/>
            <person name="Govers F."/>
            <person name="Grunwald N.J."/>
            <person name="Huang W."/>
            <person name="Ivors K.L."/>
            <person name="Jones R.W."/>
            <person name="Kamoun S."/>
            <person name="Krampis K."/>
            <person name="Lamour K.H."/>
            <person name="Lee M.K."/>
            <person name="McDonald W.H."/>
            <person name="Medina M."/>
            <person name="Meijer H.J."/>
            <person name="Nordberg E.K."/>
            <person name="Maclean D.J."/>
            <person name="Ospina-Giraldo M.D."/>
            <person name="Morris P.F."/>
            <person name="Phuntumart V."/>
            <person name="Putnam N.H."/>
            <person name="Rash S."/>
            <person name="Rose J.K."/>
            <person name="Sakihama Y."/>
            <person name="Salamov A.A."/>
            <person name="Savidor A."/>
            <person name="Scheuring C.F."/>
            <person name="Smith B.M."/>
            <person name="Sobral B.W."/>
            <person name="Terry A."/>
            <person name="Torto-Alalibo T.A."/>
            <person name="Win J."/>
            <person name="Xu Z."/>
            <person name="Zhang H."/>
            <person name="Grigoriev I.V."/>
            <person name="Rokhsar D.S."/>
            <person name="Boore J.L."/>
        </authorList>
    </citation>
    <scope>NUCLEOTIDE SEQUENCE [LARGE SCALE GENOMIC DNA]</scope>
    <source>
        <strain evidence="3">Pr102</strain>
    </source>
</reference>
<dbReference type="InParanoid" id="H3GUJ0"/>
<dbReference type="eggNOG" id="ENOG502SB8D">
    <property type="taxonomic scope" value="Eukaryota"/>
</dbReference>
<dbReference type="RefSeq" id="XP_067737433.1">
    <property type="nucleotide sequence ID" value="XM_067885238.1"/>
</dbReference>
<feature type="transmembrane region" description="Helical" evidence="1">
    <location>
        <begin position="31"/>
        <end position="53"/>
    </location>
</feature>
<keyword evidence="3" id="KW-1185">Reference proteome</keyword>
<dbReference type="HOGENOM" id="CLU_143163_0_0_1"/>
<evidence type="ECO:0000313" key="3">
    <source>
        <dbReference type="Proteomes" id="UP000005238"/>
    </source>
</evidence>